<feature type="transmembrane region" description="Helical" evidence="10">
    <location>
        <begin position="367"/>
        <end position="386"/>
    </location>
</feature>
<keyword evidence="2" id="KW-1003">Cell membrane</keyword>
<keyword evidence="7 10" id="KW-0472">Membrane</keyword>
<organism evidence="11 12">
    <name type="scientific">Shewanella woodyi (strain ATCC 51908 / MS32)</name>
    <dbReference type="NCBI Taxonomy" id="392500"/>
    <lineage>
        <taxon>Bacteria</taxon>
        <taxon>Pseudomonadati</taxon>
        <taxon>Pseudomonadota</taxon>
        <taxon>Gammaproteobacteria</taxon>
        <taxon>Alteromonadales</taxon>
        <taxon>Shewanellaceae</taxon>
        <taxon>Shewanella</taxon>
    </lineage>
</organism>
<dbReference type="Proteomes" id="UP000002168">
    <property type="component" value="Chromosome"/>
</dbReference>
<dbReference type="STRING" id="392500.Swoo_1659"/>
<dbReference type="GO" id="GO:0005886">
    <property type="term" value="C:plasma membrane"/>
    <property type="evidence" value="ECO:0007669"/>
    <property type="project" value="UniProtKB-SubCell"/>
</dbReference>
<feature type="transmembrane region" description="Helical" evidence="10">
    <location>
        <begin position="80"/>
        <end position="98"/>
    </location>
</feature>
<reference evidence="11 12" key="1">
    <citation type="submission" date="2008-02" db="EMBL/GenBank/DDBJ databases">
        <title>Complete sequence of Shewanella woodyi ATCC 51908.</title>
        <authorList>
            <consortium name="US DOE Joint Genome Institute"/>
            <person name="Copeland A."/>
            <person name="Lucas S."/>
            <person name="Lapidus A."/>
            <person name="Glavina del Rio T."/>
            <person name="Dalin E."/>
            <person name="Tice H."/>
            <person name="Bruce D."/>
            <person name="Goodwin L."/>
            <person name="Pitluck S."/>
            <person name="Sims D."/>
            <person name="Brettin T."/>
            <person name="Detter J.C."/>
            <person name="Han C."/>
            <person name="Kuske C.R."/>
            <person name="Schmutz J."/>
            <person name="Larimer F."/>
            <person name="Land M."/>
            <person name="Hauser L."/>
            <person name="Kyrpides N."/>
            <person name="Lykidis A."/>
            <person name="Zhao J.-S."/>
            <person name="Richardson P."/>
        </authorList>
    </citation>
    <scope>NUCLEOTIDE SEQUENCE [LARGE SCALE GENOMIC DNA]</scope>
    <source>
        <strain evidence="12">ATCC 51908 / MS32</strain>
    </source>
</reference>
<dbReference type="eggNOG" id="COG0728">
    <property type="taxonomic scope" value="Bacteria"/>
</dbReference>
<gene>
    <name evidence="11" type="ordered locus">Swoo_1659</name>
</gene>
<dbReference type="RefSeq" id="WP_012324291.1">
    <property type="nucleotide sequence ID" value="NC_010506.1"/>
</dbReference>
<evidence type="ECO:0000256" key="10">
    <source>
        <dbReference type="SAM" id="Phobius"/>
    </source>
</evidence>
<evidence type="ECO:0000256" key="4">
    <source>
        <dbReference type="ARBA" id="ARBA00022960"/>
    </source>
</evidence>
<evidence type="ECO:0000256" key="1">
    <source>
        <dbReference type="ARBA" id="ARBA00004651"/>
    </source>
</evidence>
<dbReference type="InterPro" id="IPR051050">
    <property type="entry name" value="Lipid_II_flippase_MurJ/MviN"/>
</dbReference>
<dbReference type="AlphaFoldDB" id="B1KME7"/>
<dbReference type="Pfam" id="PF03023">
    <property type="entry name" value="MurJ"/>
    <property type="match status" value="1"/>
</dbReference>
<comment type="similarity">
    <text evidence="9">Belongs to the MurJ/MviN family.</text>
</comment>
<dbReference type="HOGENOM" id="CLU_569716_0_0_6"/>
<feature type="transmembrane region" description="Helical" evidence="10">
    <location>
        <begin position="36"/>
        <end position="60"/>
    </location>
</feature>
<evidence type="ECO:0000256" key="5">
    <source>
        <dbReference type="ARBA" id="ARBA00022984"/>
    </source>
</evidence>
<keyword evidence="6 10" id="KW-1133">Transmembrane helix</keyword>
<feature type="transmembrane region" description="Helical" evidence="10">
    <location>
        <begin position="425"/>
        <end position="442"/>
    </location>
</feature>
<evidence type="ECO:0000313" key="11">
    <source>
        <dbReference type="EMBL" id="ACA85945.1"/>
    </source>
</evidence>
<protein>
    <submittedName>
        <fullName evidence="11">Virulence factor MVIN family protein</fullName>
    </submittedName>
</protein>
<comment type="subcellular location">
    <subcellularLocation>
        <location evidence="1">Cell membrane</location>
        <topology evidence="1">Multi-pass membrane protein</topology>
    </subcellularLocation>
</comment>
<feature type="transmembrane region" description="Helical" evidence="10">
    <location>
        <begin position="287"/>
        <end position="308"/>
    </location>
</feature>
<feature type="transmembrane region" description="Helical" evidence="10">
    <location>
        <begin position="448"/>
        <end position="465"/>
    </location>
</feature>
<dbReference type="KEGG" id="swd:Swoo_1659"/>
<sequence length="479" mass="54765">MVSIALFALILGGKASGLLKDVLITYSFGVSKETDAFFLATYISTLIYIGLYSSISIVIIPKCKDVLNRKSSAIELYSLYLMYLSLSIFISFVTYFFSDEIVALVANNEHVMRKSVDYLKLMALTFPLSTAVGILNSLQLCKNKPLLTYVTPVVNNFAFCVTIYLVDSGDFNLLLYVAIVGWFVLLLFNFFEQKVRFRKVINRFLLIRKKSLKPTAIGLVVLFVVVEQLTNFIPVYFVSMGSAGELSEFTYANKLNLFILSISLLLITSHVLPNLSSKKNLLEIRMVLYKSFDYLSYFLLPLVIVAAINSKEIVELIFFRGSFSIENVINVTKIFTLMVLILPAFIFKDILNRVYFVVKKDTECLTITLVTAIVSLVVNSFTYPFFGAISVVFNFVIITYIQVVVLFFFLFKFRLWFSLATFKAFIFRIVNILFVSYCLSYFDFGLVLYSSLFLLFYISISYLFRDELLLNSLKKLRVV</sequence>
<dbReference type="PANTHER" id="PTHR47019">
    <property type="entry name" value="LIPID II FLIPPASE MURJ"/>
    <property type="match status" value="1"/>
</dbReference>
<dbReference type="InterPro" id="IPR004268">
    <property type="entry name" value="MurJ"/>
</dbReference>
<accession>B1KME7</accession>
<dbReference type="GO" id="GO:0009252">
    <property type="term" value="P:peptidoglycan biosynthetic process"/>
    <property type="evidence" value="ECO:0007669"/>
    <property type="project" value="UniProtKB-KW"/>
</dbReference>
<keyword evidence="4" id="KW-0133">Cell shape</keyword>
<keyword evidence="12" id="KW-1185">Reference proteome</keyword>
<evidence type="ECO:0000256" key="2">
    <source>
        <dbReference type="ARBA" id="ARBA00022475"/>
    </source>
</evidence>
<evidence type="ECO:0000256" key="8">
    <source>
        <dbReference type="ARBA" id="ARBA00060041"/>
    </source>
</evidence>
<dbReference type="GO" id="GO:0008360">
    <property type="term" value="P:regulation of cell shape"/>
    <property type="evidence" value="ECO:0007669"/>
    <property type="project" value="UniProtKB-KW"/>
</dbReference>
<dbReference type="GO" id="GO:0034204">
    <property type="term" value="P:lipid translocation"/>
    <property type="evidence" value="ECO:0007669"/>
    <property type="project" value="TreeGrafter"/>
</dbReference>
<evidence type="ECO:0000313" key="12">
    <source>
        <dbReference type="Proteomes" id="UP000002168"/>
    </source>
</evidence>
<evidence type="ECO:0000256" key="3">
    <source>
        <dbReference type="ARBA" id="ARBA00022692"/>
    </source>
</evidence>
<feature type="transmembrane region" description="Helical" evidence="10">
    <location>
        <begin position="328"/>
        <end position="347"/>
    </location>
</feature>
<feature type="transmembrane region" description="Helical" evidence="10">
    <location>
        <begin position="147"/>
        <end position="165"/>
    </location>
</feature>
<keyword evidence="5" id="KW-0573">Peptidoglycan synthesis</keyword>
<name>B1KME7_SHEWM</name>
<feature type="transmembrane region" description="Helical" evidence="10">
    <location>
        <begin position="118"/>
        <end position="135"/>
    </location>
</feature>
<evidence type="ECO:0000256" key="9">
    <source>
        <dbReference type="ARBA" id="ARBA00061532"/>
    </source>
</evidence>
<dbReference type="EMBL" id="CP000961">
    <property type="protein sequence ID" value="ACA85945.1"/>
    <property type="molecule type" value="Genomic_DNA"/>
</dbReference>
<feature type="transmembrane region" description="Helical" evidence="10">
    <location>
        <begin position="171"/>
        <end position="191"/>
    </location>
</feature>
<evidence type="ECO:0000256" key="7">
    <source>
        <dbReference type="ARBA" id="ARBA00023136"/>
    </source>
</evidence>
<dbReference type="GO" id="GO:0015648">
    <property type="term" value="F:lipid-linked peptidoglycan transporter activity"/>
    <property type="evidence" value="ECO:0007669"/>
    <property type="project" value="TreeGrafter"/>
</dbReference>
<keyword evidence="3 10" id="KW-0812">Transmembrane</keyword>
<feature type="transmembrane region" description="Helical" evidence="10">
    <location>
        <begin position="392"/>
        <end position="413"/>
    </location>
</feature>
<feature type="transmembrane region" description="Helical" evidence="10">
    <location>
        <begin position="212"/>
        <end position="237"/>
    </location>
</feature>
<comment type="function">
    <text evidence="8">Involved in peptidoglycan biosynthesis. Transports lipid-linked peptidoglycan precursors from the inner to the outer leaflet of the cytoplasmic membrane.</text>
</comment>
<proteinExistence type="inferred from homology"/>
<feature type="transmembrane region" description="Helical" evidence="10">
    <location>
        <begin position="257"/>
        <end position="275"/>
    </location>
</feature>
<dbReference type="PANTHER" id="PTHR47019:SF1">
    <property type="entry name" value="LIPID II FLIPPASE MURJ"/>
    <property type="match status" value="1"/>
</dbReference>
<evidence type="ECO:0000256" key="6">
    <source>
        <dbReference type="ARBA" id="ARBA00022989"/>
    </source>
</evidence>